<evidence type="ECO:0000256" key="6">
    <source>
        <dbReference type="SAM" id="Phobius"/>
    </source>
</evidence>
<keyword evidence="2 6" id="KW-0812">Transmembrane</keyword>
<protein>
    <submittedName>
        <fullName evidence="9">ABC-type transport system involved in cytochrome c biogenesis permease subunit</fullName>
    </submittedName>
</protein>
<sequence length="699" mass="77653">MKFFLFFIALMTGLVNAQQPVAESAPAPVATVTAALPNPALLRDKEVVALFQSLPVQEGGRVKPLDTYARFLLLRLHGKQSIKVDHPLLPDVKKLKAIEWLLLSWFRPDIARDLPLFVVDNSQAVGEIGVDPKDLRDRYSWNEIVKGKEELITRAQSYSEIDSADRTGVQRNVIDLARNFFDFDAVSDFLTAARTDWKKEVSGILPADAAQELTGSGNITVWDLAARLGPMIRDQKLQALGQETSNNILELFINTTLRPGKTLAFLPPDDEKNDTWMTVEQTITILMQGTLSEGDLRRSSAKDALYSASLKAETFKPAVKSFVEDVRAQAEKRGELKHVDREVSYYKTDYFTNALVWYLLGFLIAFIGLVAPQTQFSKWAGRIAWVTLILAVGYNIWGITQRCIINERPPIATLYETILFITASIATVGLILERITKQGIGLLVAGFIGALGMFLSNRFMALDAQDTMPTLEAVLITNFWLATHVTCINIGYAGAMMGSILSMFYVVYRVAWEDKKNAGWVAYLLVLPTLIFGIAYALGAMVVVFVMLQKFGGRPSTVDIRRILTRITYGIVCFGLLFSLVGTVLGGIWANDSWGRFWGWDPKENGALMIVLMGLIILHARMGGYIREVGLHACSLILGAITLFSWFGVNQLSIGLHSYGFTDGITLALNTGYSIKAVFVLACLCFWWQERAAKKARIA</sequence>
<reference evidence="9 10" key="1">
    <citation type="submission" date="2019-03" db="EMBL/GenBank/DDBJ databases">
        <title>Genomic Encyclopedia of Archaeal and Bacterial Type Strains, Phase II (KMG-II): from individual species to whole genera.</title>
        <authorList>
            <person name="Goeker M."/>
        </authorList>
    </citation>
    <scope>NUCLEOTIDE SEQUENCE [LARGE SCALE GENOMIC DNA]</scope>
    <source>
        <strain evidence="9 10">ATCC 25309</strain>
    </source>
</reference>
<dbReference type="OrthoDB" id="9814290at2"/>
<gene>
    <name evidence="9" type="ORF">EI77_01683</name>
</gene>
<dbReference type="EMBL" id="SOCA01000002">
    <property type="protein sequence ID" value="TDU73215.1"/>
    <property type="molecule type" value="Genomic_DNA"/>
</dbReference>
<comment type="subcellular location">
    <subcellularLocation>
        <location evidence="1">Membrane</location>
        <topology evidence="1">Multi-pass membrane protein</topology>
    </subcellularLocation>
</comment>
<feature type="domain" description="Cytochrome c assembly protein" evidence="8">
    <location>
        <begin position="413"/>
        <end position="657"/>
    </location>
</feature>
<feature type="chain" id="PRO_5020946414" evidence="7">
    <location>
        <begin position="18"/>
        <end position="699"/>
    </location>
</feature>
<dbReference type="InterPro" id="IPR045062">
    <property type="entry name" value="Cyt_c_biogenesis_CcsA/CcmC"/>
</dbReference>
<feature type="transmembrane region" description="Helical" evidence="6">
    <location>
        <begin position="439"/>
        <end position="461"/>
    </location>
</feature>
<keyword evidence="4 6" id="KW-1133">Transmembrane helix</keyword>
<dbReference type="PANTHER" id="PTHR30071:SF1">
    <property type="entry name" value="CYTOCHROME B_B6 PROTEIN-RELATED"/>
    <property type="match status" value="1"/>
</dbReference>
<dbReference type="PANTHER" id="PTHR30071">
    <property type="entry name" value="HEME EXPORTER PROTEIN C"/>
    <property type="match status" value="1"/>
</dbReference>
<feature type="transmembrane region" description="Helical" evidence="6">
    <location>
        <begin position="520"/>
        <end position="548"/>
    </location>
</feature>
<evidence type="ECO:0000313" key="9">
    <source>
        <dbReference type="EMBL" id="TDU73215.1"/>
    </source>
</evidence>
<evidence type="ECO:0000256" key="2">
    <source>
        <dbReference type="ARBA" id="ARBA00022692"/>
    </source>
</evidence>
<feature type="transmembrane region" description="Helical" evidence="6">
    <location>
        <begin position="667"/>
        <end position="688"/>
    </location>
</feature>
<evidence type="ECO:0000256" key="7">
    <source>
        <dbReference type="SAM" id="SignalP"/>
    </source>
</evidence>
<feature type="signal peptide" evidence="7">
    <location>
        <begin position="1"/>
        <end position="17"/>
    </location>
</feature>
<feature type="transmembrane region" description="Helical" evidence="6">
    <location>
        <begin position="350"/>
        <end position="371"/>
    </location>
</feature>
<evidence type="ECO:0000313" key="10">
    <source>
        <dbReference type="Proteomes" id="UP000295662"/>
    </source>
</evidence>
<feature type="transmembrane region" description="Helical" evidence="6">
    <location>
        <begin position="383"/>
        <end position="400"/>
    </location>
</feature>
<evidence type="ECO:0000256" key="5">
    <source>
        <dbReference type="ARBA" id="ARBA00023136"/>
    </source>
</evidence>
<feature type="transmembrane region" description="Helical" evidence="6">
    <location>
        <begin position="412"/>
        <end position="432"/>
    </location>
</feature>
<accession>A0A4R7S6Y2</accession>
<feature type="transmembrane region" description="Helical" evidence="6">
    <location>
        <begin position="467"/>
        <end position="483"/>
    </location>
</feature>
<keyword evidence="3" id="KW-0201">Cytochrome c-type biogenesis</keyword>
<organism evidence="9 10">
    <name type="scientific">Prosthecobacter fusiformis</name>
    <dbReference type="NCBI Taxonomy" id="48464"/>
    <lineage>
        <taxon>Bacteria</taxon>
        <taxon>Pseudomonadati</taxon>
        <taxon>Verrucomicrobiota</taxon>
        <taxon>Verrucomicrobiia</taxon>
        <taxon>Verrucomicrobiales</taxon>
        <taxon>Verrucomicrobiaceae</taxon>
        <taxon>Prosthecobacter</taxon>
    </lineage>
</organism>
<dbReference type="GO" id="GO:0017004">
    <property type="term" value="P:cytochrome complex assembly"/>
    <property type="evidence" value="ECO:0007669"/>
    <property type="project" value="UniProtKB-KW"/>
</dbReference>
<name>A0A4R7S6Y2_9BACT</name>
<dbReference type="Proteomes" id="UP000295662">
    <property type="component" value="Unassembled WGS sequence"/>
</dbReference>
<evidence type="ECO:0000256" key="3">
    <source>
        <dbReference type="ARBA" id="ARBA00022748"/>
    </source>
</evidence>
<dbReference type="GO" id="GO:0020037">
    <property type="term" value="F:heme binding"/>
    <property type="evidence" value="ECO:0007669"/>
    <property type="project" value="InterPro"/>
</dbReference>
<dbReference type="InterPro" id="IPR002541">
    <property type="entry name" value="Cyt_c_assembly"/>
</dbReference>
<proteinExistence type="predicted"/>
<feature type="transmembrane region" description="Helical" evidence="6">
    <location>
        <begin position="569"/>
        <end position="590"/>
    </location>
</feature>
<dbReference type="RefSeq" id="WP_133794561.1">
    <property type="nucleotide sequence ID" value="NZ_SOCA01000002.1"/>
</dbReference>
<comment type="caution">
    <text evidence="9">The sequence shown here is derived from an EMBL/GenBank/DDBJ whole genome shotgun (WGS) entry which is preliminary data.</text>
</comment>
<keyword evidence="7" id="KW-0732">Signal</keyword>
<keyword evidence="5 6" id="KW-0472">Membrane</keyword>
<feature type="transmembrane region" description="Helical" evidence="6">
    <location>
        <begin position="490"/>
        <end position="508"/>
    </location>
</feature>
<evidence type="ECO:0000256" key="1">
    <source>
        <dbReference type="ARBA" id="ARBA00004141"/>
    </source>
</evidence>
<feature type="transmembrane region" description="Helical" evidence="6">
    <location>
        <begin position="629"/>
        <end position="647"/>
    </location>
</feature>
<evidence type="ECO:0000256" key="4">
    <source>
        <dbReference type="ARBA" id="ARBA00022989"/>
    </source>
</evidence>
<evidence type="ECO:0000259" key="8">
    <source>
        <dbReference type="Pfam" id="PF01578"/>
    </source>
</evidence>
<dbReference type="Pfam" id="PF01578">
    <property type="entry name" value="Cytochrom_C_asm"/>
    <property type="match status" value="1"/>
</dbReference>
<dbReference type="GO" id="GO:0005886">
    <property type="term" value="C:plasma membrane"/>
    <property type="evidence" value="ECO:0007669"/>
    <property type="project" value="TreeGrafter"/>
</dbReference>
<feature type="transmembrane region" description="Helical" evidence="6">
    <location>
        <begin position="605"/>
        <end position="622"/>
    </location>
</feature>
<keyword evidence="10" id="KW-1185">Reference proteome</keyword>
<dbReference type="AlphaFoldDB" id="A0A4R7S6Y2"/>